<evidence type="ECO:0000313" key="11">
    <source>
        <dbReference type="Proteomes" id="UP000605676"/>
    </source>
</evidence>
<keyword evidence="3 7" id="KW-1134">Transmembrane beta strand</keyword>
<evidence type="ECO:0000256" key="8">
    <source>
        <dbReference type="SAM" id="Phobius"/>
    </source>
</evidence>
<dbReference type="SUPFAM" id="SSF56935">
    <property type="entry name" value="Porins"/>
    <property type="match status" value="1"/>
</dbReference>
<evidence type="ECO:0000256" key="3">
    <source>
        <dbReference type="ARBA" id="ARBA00022452"/>
    </source>
</evidence>
<evidence type="ECO:0000256" key="7">
    <source>
        <dbReference type="PROSITE-ProRule" id="PRU01360"/>
    </source>
</evidence>
<reference evidence="10 11" key="1">
    <citation type="submission" date="2021-01" db="EMBL/GenBank/DDBJ databases">
        <title>Carboxyliciviraga sp.nov., isolated from coastal sediments.</title>
        <authorList>
            <person name="Lu D."/>
            <person name="Zhang T."/>
        </authorList>
    </citation>
    <scope>NUCLEOTIDE SEQUENCE [LARGE SCALE GENOMIC DNA]</scope>
    <source>
        <strain evidence="10 11">N1Y132</strain>
    </source>
</reference>
<name>A0ABS1HLY9_9BACT</name>
<evidence type="ECO:0000256" key="5">
    <source>
        <dbReference type="ARBA" id="ARBA00023136"/>
    </source>
</evidence>
<dbReference type="InterPro" id="IPR037066">
    <property type="entry name" value="Plug_dom_sf"/>
</dbReference>
<feature type="transmembrane region" description="Helical" evidence="8">
    <location>
        <begin position="12"/>
        <end position="30"/>
    </location>
</feature>
<evidence type="ECO:0000256" key="4">
    <source>
        <dbReference type="ARBA" id="ARBA00022692"/>
    </source>
</evidence>
<evidence type="ECO:0000256" key="6">
    <source>
        <dbReference type="ARBA" id="ARBA00023237"/>
    </source>
</evidence>
<dbReference type="SUPFAM" id="SSF49464">
    <property type="entry name" value="Carboxypeptidase regulatory domain-like"/>
    <property type="match status" value="1"/>
</dbReference>
<dbReference type="Pfam" id="PF07715">
    <property type="entry name" value="Plug"/>
    <property type="match status" value="1"/>
</dbReference>
<keyword evidence="8" id="KW-1133">Transmembrane helix</keyword>
<sequence>MKKTKKARGSCFSRLMIIAMVMIVNINAFSQEKLLTGNITDTEGLTIPGVTVMIDGTTLGTITDIDGNYSLKIPAINNPVIVFSFIGMKTQRMSLAEQARLDVVMVSDLNEVDEVVVVGYGTQKRISVTGAVNTIKTEDLAAASSSSVATALTGRLPGTVVVQSNGVAGSGASEIRIRGGEENPLILVDGVERGFQDLDPDEIESVTTLKDASATAVYGIRGGDGVIIITTKRGKDGPAKISVKTEFGLIQQGQILNTLNSYDYARLMNEALANDGNQPVYTAEDIELFRTGEDPLFHPNNSWFDEMTNEFGHRQRYTVNMSGGHQKLRYFTSVGYIQERDIYKDYDVGYDDESKYKRYNLRTNLDIDLTSTTVLSVNVAGQFSNRHMPNTSLGGLTTTMFKTPSDAAVIWNDKIIRVNDNVVNDTPFQQLYDNGYRDNYSNKLQFSAKLKQNLNFITKGLSFDGTFSYDHGYGNDFVASKNIPVYEAFVDANNPENINLRRFGSETKLGESRSTSTKTKTINVRLKMNYKRSFGRHNIGGVGVFTTNEVAFLSGGGNNPTYVPRRYVEAAGRVSYNFADKYFLEFNGGYNGSENFAPGETRFGFFPAISGGWVLSNEAFFPKNDILSFVKLRGSYGTTGNDKVPNRFAYYDAYNITYGGGYLFGVLPDGQGQALQTKVGNPNVSWSTSYQKNLALETRWFDGKLKLQADVFETEKKDILITPNNIAGIIGAPNNPPANIGEQRIWGYELQANYKTKIGAVDVRVFGNFSTVDKEWVFKDEIPQDYAWQERTGRHPSAIDGMVFDGFYSQDDIDYLAANNWVGDEQVVSSGYVGESLQAGDLKYVDLNGDGVTNDSDMKVFENLSIPATSYGFGTNLAYKGWSLNVFFQGVDDVTYNISGFVREPFISGVGNGSEILLNRWTSERAAAGEKIEFPRLTSSGKHNHNYKNSDFWFRDASYIRLKNMELAYRLKGKKLKDFGISSVRMYLSGTNLMTWTDLDFVDPETKSGSSALVGPNKVYTMGVNVSF</sequence>
<keyword evidence="11" id="KW-1185">Reference proteome</keyword>
<dbReference type="PROSITE" id="PS52016">
    <property type="entry name" value="TONB_DEPENDENT_REC_3"/>
    <property type="match status" value="1"/>
</dbReference>
<organism evidence="10 11">
    <name type="scientific">Carboxylicivirga marina</name>
    <dbReference type="NCBI Taxonomy" id="2800988"/>
    <lineage>
        <taxon>Bacteria</taxon>
        <taxon>Pseudomonadati</taxon>
        <taxon>Bacteroidota</taxon>
        <taxon>Bacteroidia</taxon>
        <taxon>Marinilabiliales</taxon>
        <taxon>Marinilabiliaceae</taxon>
        <taxon>Carboxylicivirga</taxon>
    </lineage>
</organism>
<keyword evidence="6 7" id="KW-0998">Cell outer membrane</keyword>
<evidence type="ECO:0000259" key="9">
    <source>
        <dbReference type="Pfam" id="PF07715"/>
    </source>
</evidence>
<dbReference type="Pfam" id="PF13715">
    <property type="entry name" value="CarbopepD_reg_2"/>
    <property type="match status" value="1"/>
</dbReference>
<dbReference type="RefSeq" id="WP_200465505.1">
    <property type="nucleotide sequence ID" value="NZ_JAENRR010000030.1"/>
</dbReference>
<keyword evidence="4 7" id="KW-0812">Transmembrane</keyword>
<dbReference type="Gene3D" id="2.60.40.1120">
    <property type="entry name" value="Carboxypeptidase-like, regulatory domain"/>
    <property type="match status" value="1"/>
</dbReference>
<dbReference type="InterPro" id="IPR039426">
    <property type="entry name" value="TonB-dep_rcpt-like"/>
</dbReference>
<dbReference type="Gene3D" id="2.40.170.20">
    <property type="entry name" value="TonB-dependent receptor, beta-barrel domain"/>
    <property type="match status" value="1"/>
</dbReference>
<dbReference type="EMBL" id="JAENRR010000030">
    <property type="protein sequence ID" value="MBK3518278.1"/>
    <property type="molecule type" value="Genomic_DNA"/>
</dbReference>
<dbReference type="NCBIfam" id="TIGR04057">
    <property type="entry name" value="SusC_RagA_signa"/>
    <property type="match status" value="1"/>
</dbReference>
<dbReference type="InterPro" id="IPR036942">
    <property type="entry name" value="Beta-barrel_TonB_sf"/>
</dbReference>
<proteinExistence type="inferred from homology"/>
<accession>A0ABS1HLY9</accession>
<keyword evidence="5 7" id="KW-0472">Membrane</keyword>
<comment type="subcellular location">
    <subcellularLocation>
        <location evidence="1 7">Cell outer membrane</location>
        <topology evidence="1 7">Multi-pass membrane protein</topology>
    </subcellularLocation>
</comment>
<comment type="caution">
    <text evidence="10">The sequence shown here is derived from an EMBL/GenBank/DDBJ whole genome shotgun (WGS) entry which is preliminary data.</text>
</comment>
<evidence type="ECO:0000256" key="2">
    <source>
        <dbReference type="ARBA" id="ARBA00022448"/>
    </source>
</evidence>
<dbReference type="InterPro" id="IPR023997">
    <property type="entry name" value="TonB-dep_OMP_SusC/RagA_CS"/>
</dbReference>
<evidence type="ECO:0000256" key="1">
    <source>
        <dbReference type="ARBA" id="ARBA00004571"/>
    </source>
</evidence>
<dbReference type="Proteomes" id="UP000605676">
    <property type="component" value="Unassembled WGS sequence"/>
</dbReference>
<dbReference type="Gene3D" id="2.170.130.10">
    <property type="entry name" value="TonB-dependent receptor, plug domain"/>
    <property type="match status" value="1"/>
</dbReference>
<dbReference type="NCBIfam" id="TIGR04056">
    <property type="entry name" value="OMP_RagA_SusC"/>
    <property type="match status" value="1"/>
</dbReference>
<dbReference type="InterPro" id="IPR023996">
    <property type="entry name" value="TonB-dep_OMP_SusC/RagA"/>
</dbReference>
<dbReference type="InterPro" id="IPR012910">
    <property type="entry name" value="Plug_dom"/>
</dbReference>
<gene>
    <name evidence="10" type="ORF">JIV24_13115</name>
</gene>
<feature type="domain" description="TonB-dependent receptor plug" evidence="9">
    <location>
        <begin position="126"/>
        <end position="226"/>
    </location>
</feature>
<keyword evidence="10" id="KW-0675">Receptor</keyword>
<evidence type="ECO:0000313" key="10">
    <source>
        <dbReference type="EMBL" id="MBK3518278.1"/>
    </source>
</evidence>
<keyword evidence="2 7" id="KW-0813">Transport</keyword>
<dbReference type="InterPro" id="IPR008969">
    <property type="entry name" value="CarboxyPept-like_regulatory"/>
</dbReference>
<comment type="similarity">
    <text evidence="7">Belongs to the TonB-dependent receptor family.</text>
</comment>
<protein>
    <submittedName>
        <fullName evidence="10">TonB-dependent receptor</fullName>
    </submittedName>
</protein>